<dbReference type="EMBL" id="CAJVCH010530602">
    <property type="protein sequence ID" value="CAG7823793.1"/>
    <property type="molecule type" value="Genomic_DNA"/>
</dbReference>
<organism evidence="1 2">
    <name type="scientific">Allacma fusca</name>
    <dbReference type="NCBI Taxonomy" id="39272"/>
    <lineage>
        <taxon>Eukaryota</taxon>
        <taxon>Metazoa</taxon>
        <taxon>Ecdysozoa</taxon>
        <taxon>Arthropoda</taxon>
        <taxon>Hexapoda</taxon>
        <taxon>Collembola</taxon>
        <taxon>Symphypleona</taxon>
        <taxon>Sminthuridae</taxon>
        <taxon>Allacma</taxon>
    </lineage>
</organism>
<name>A0A8J2KZR1_9HEXA</name>
<gene>
    <name evidence="1" type="ORF">AFUS01_LOCUS33987</name>
</gene>
<protein>
    <submittedName>
        <fullName evidence="1">Uncharacterized protein</fullName>
    </submittedName>
</protein>
<evidence type="ECO:0000313" key="2">
    <source>
        <dbReference type="Proteomes" id="UP000708208"/>
    </source>
</evidence>
<accession>A0A8J2KZR1</accession>
<reference evidence="1" key="1">
    <citation type="submission" date="2021-06" db="EMBL/GenBank/DDBJ databases">
        <authorList>
            <person name="Hodson N. C."/>
            <person name="Mongue J. A."/>
            <person name="Jaron S. K."/>
        </authorList>
    </citation>
    <scope>NUCLEOTIDE SEQUENCE</scope>
</reference>
<keyword evidence="2" id="KW-1185">Reference proteome</keyword>
<proteinExistence type="predicted"/>
<feature type="non-terminal residue" evidence="1">
    <location>
        <position position="1"/>
    </location>
</feature>
<dbReference type="Proteomes" id="UP000708208">
    <property type="component" value="Unassembled WGS sequence"/>
</dbReference>
<sequence>IWFLIVVVVSVGGMRENEEQLVLPVNVPALMTLETALETLGKSKLIFSSCE</sequence>
<evidence type="ECO:0000313" key="1">
    <source>
        <dbReference type="EMBL" id="CAG7823793.1"/>
    </source>
</evidence>
<comment type="caution">
    <text evidence="1">The sequence shown here is derived from an EMBL/GenBank/DDBJ whole genome shotgun (WGS) entry which is preliminary data.</text>
</comment>
<dbReference type="AlphaFoldDB" id="A0A8J2KZR1"/>